<dbReference type="EMBL" id="DVIQ01000022">
    <property type="protein sequence ID" value="HIS30666.1"/>
    <property type="molecule type" value="Genomic_DNA"/>
</dbReference>
<evidence type="ECO:0000259" key="4">
    <source>
        <dbReference type="Pfam" id="PF01232"/>
    </source>
</evidence>
<dbReference type="GO" id="GO:0019592">
    <property type="term" value="P:mannitol catabolic process"/>
    <property type="evidence" value="ECO:0007669"/>
    <property type="project" value="TreeGrafter"/>
</dbReference>
<dbReference type="GO" id="GO:0019698">
    <property type="term" value="P:D-galacturonate catabolic process"/>
    <property type="evidence" value="ECO:0007669"/>
    <property type="project" value="TreeGrafter"/>
</dbReference>
<accession>A0A9D1ES03</accession>
<dbReference type="PANTHER" id="PTHR30524:SF0">
    <property type="entry name" value="ALTRONATE OXIDOREDUCTASE-RELATED"/>
    <property type="match status" value="1"/>
</dbReference>
<evidence type="ECO:0000313" key="7">
    <source>
        <dbReference type="Proteomes" id="UP000823935"/>
    </source>
</evidence>
<feature type="domain" description="Mannitol dehydrogenase C-terminal" evidence="5">
    <location>
        <begin position="282"/>
        <end position="479"/>
    </location>
</feature>
<evidence type="ECO:0000256" key="2">
    <source>
        <dbReference type="ARBA" id="ARBA00023027"/>
    </source>
</evidence>
<dbReference type="Pfam" id="PF08125">
    <property type="entry name" value="Mannitol_dh_C"/>
    <property type="match status" value="1"/>
</dbReference>
<dbReference type="AlphaFoldDB" id="A0A9D1ES03"/>
<comment type="caution">
    <text evidence="6">The sequence shown here is derived from an EMBL/GenBank/DDBJ whole genome shotgun (WGS) entry which is preliminary data.</text>
</comment>
<dbReference type="InterPro" id="IPR013131">
    <property type="entry name" value="Mannitol_DH_N"/>
</dbReference>
<dbReference type="InterPro" id="IPR013328">
    <property type="entry name" value="6PGD_dom2"/>
</dbReference>
<protein>
    <submittedName>
        <fullName evidence="6">Tagaturonate reductase</fullName>
    </submittedName>
</protein>
<reference evidence="6" key="2">
    <citation type="journal article" date="2021" name="PeerJ">
        <title>Extensive microbial diversity within the chicken gut microbiome revealed by metagenomics and culture.</title>
        <authorList>
            <person name="Gilroy R."/>
            <person name="Ravi A."/>
            <person name="Getino M."/>
            <person name="Pursley I."/>
            <person name="Horton D.L."/>
            <person name="Alikhan N.F."/>
            <person name="Baker D."/>
            <person name="Gharbi K."/>
            <person name="Hall N."/>
            <person name="Watson M."/>
            <person name="Adriaenssens E.M."/>
            <person name="Foster-Nyarko E."/>
            <person name="Jarju S."/>
            <person name="Secka A."/>
            <person name="Antonio M."/>
            <person name="Oren A."/>
            <person name="Chaudhuri R.R."/>
            <person name="La Ragione R."/>
            <person name="Hildebrand F."/>
            <person name="Pallen M.J."/>
        </authorList>
    </citation>
    <scope>NUCLEOTIDE SEQUENCE</scope>
    <source>
        <strain evidence="6">CHK190-19873</strain>
    </source>
</reference>
<dbReference type="InterPro" id="IPR013118">
    <property type="entry name" value="Mannitol_DH_C"/>
</dbReference>
<name>A0A9D1ES03_9FIRM</name>
<dbReference type="Pfam" id="PF01232">
    <property type="entry name" value="Mannitol_dh"/>
    <property type="match status" value="1"/>
</dbReference>
<dbReference type="InterPro" id="IPR008927">
    <property type="entry name" value="6-PGluconate_DH-like_C_sf"/>
</dbReference>
<evidence type="ECO:0000259" key="5">
    <source>
        <dbReference type="Pfam" id="PF08125"/>
    </source>
</evidence>
<dbReference type="NCBIfam" id="NF002969">
    <property type="entry name" value="PRK03643.1"/>
    <property type="match status" value="1"/>
</dbReference>
<dbReference type="GO" id="GO:0009026">
    <property type="term" value="F:tagaturonate reductase activity"/>
    <property type="evidence" value="ECO:0007669"/>
    <property type="project" value="TreeGrafter"/>
</dbReference>
<keyword evidence="2" id="KW-0520">NAD</keyword>
<dbReference type="SUPFAM" id="SSF48179">
    <property type="entry name" value="6-phosphogluconate dehydrogenase C-terminal domain-like"/>
    <property type="match status" value="1"/>
</dbReference>
<dbReference type="Gene3D" id="1.10.1040.10">
    <property type="entry name" value="N-(1-d-carboxylethyl)-l-norvaline Dehydrogenase, domain 2"/>
    <property type="match status" value="1"/>
</dbReference>
<comment type="catalytic activity">
    <reaction evidence="3">
        <text>D-mannitol 1-phosphate + NAD(+) = beta-D-fructose 6-phosphate + NADH + H(+)</text>
        <dbReference type="Rhea" id="RHEA:19661"/>
        <dbReference type="ChEBI" id="CHEBI:15378"/>
        <dbReference type="ChEBI" id="CHEBI:57540"/>
        <dbReference type="ChEBI" id="CHEBI:57634"/>
        <dbReference type="ChEBI" id="CHEBI:57945"/>
        <dbReference type="ChEBI" id="CHEBI:61381"/>
        <dbReference type="EC" id="1.1.1.17"/>
    </reaction>
</comment>
<dbReference type="Gene3D" id="3.40.50.720">
    <property type="entry name" value="NAD(P)-binding Rossmann-like Domain"/>
    <property type="match status" value="1"/>
</dbReference>
<dbReference type="InterPro" id="IPR036291">
    <property type="entry name" value="NAD(P)-bd_dom_sf"/>
</dbReference>
<reference evidence="6" key="1">
    <citation type="submission" date="2020-10" db="EMBL/GenBank/DDBJ databases">
        <authorList>
            <person name="Gilroy R."/>
        </authorList>
    </citation>
    <scope>NUCLEOTIDE SEQUENCE</scope>
    <source>
        <strain evidence="6">CHK190-19873</strain>
    </source>
</reference>
<evidence type="ECO:0000256" key="3">
    <source>
        <dbReference type="ARBA" id="ARBA00048615"/>
    </source>
</evidence>
<organism evidence="6 7">
    <name type="scientific">Candidatus Limivivens intestinipullorum</name>
    <dbReference type="NCBI Taxonomy" id="2840858"/>
    <lineage>
        <taxon>Bacteria</taxon>
        <taxon>Bacillati</taxon>
        <taxon>Bacillota</taxon>
        <taxon>Clostridia</taxon>
        <taxon>Lachnospirales</taxon>
        <taxon>Lachnospiraceae</taxon>
        <taxon>Lachnospiraceae incertae sedis</taxon>
        <taxon>Candidatus Limivivens</taxon>
    </lineage>
</organism>
<dbReference type="PANTHER" id="PTHR30524">
    <property type="entry name" value="MANNITOL-1-PHOSPHATE 5-DEHYDROGENASE"/>
    <property type="match status" value="1"/>
</dbReference>
<feature type="domain" description="Mannitol dehydrogenase N-terminal" evidence="4">
    <location>
        <begin position="25"/>
        <end position="268"/>
    </location>
</feature>
<sequence>MKKLCYATLKEQNYDGYLLENAPERVLQFGEGNFLRAFVDYWIDLMNERVGFNSKVVLCQPIAPGLADMINEQEGLYTLFLRGFENGQKVNAKRVISCVSRCLNPYKDYDAVLDCAKNPDLRFIACNTTEAGIVYDPSCQFTDVPASSYPGKLTQFMYRRFQEFGKEKGKGFIILSCELIDNNGKELEKCVLQYADQWELGDEFKTWIKEENIFCSTLVDRIVTGYPRNEAASICQELGYEDNLIDTGEVFGFWVIEGPQSLKKELPFEEAGLPVIICDDHKPYKQRKVRILNGAHTSMVLGAYLAGQDIVRDCMNDKVICGFMNKTIYDEIIPTLTLPESELKEFAAAVTERFNNPFVDHALLSISLNSTSKWKARVMPSLKGYVEKFGKLPECITASFAFYIAFYHGTKIDDKGLVGSRGTNEYTISDDKAVLEFYLAHKDDAPADLAHAVCTNTDFWGEDLSQIPGFEKAVAGYLTEIQEKGTYAVMEECLNKAE</sequence>
<dbReference type="GO" id="GO:0005829">
    <property type="term" value="C:cytosol"/>
    <property type="evidence" value="ECO:0007669"/>
    <property type="project" value="TreeGrafter"/>
</dbReference>
<dbReference type="Proteomes" id="UP000823935">
    <property type="component" value="Unassembled WGS sequence"/>
</dbReference>
<evidence type="ECO:0000313" key="6">
    <source>
        <dbReference type="EMBL" id="HIS30666.1"/>
    </source>
</evidence>
<dbReference type="GO" id="GO:0008926">
    <property type="term" value="F:mannitol-1-phosphate 5-dehydrogenase activity"/>
    <property type="evidence" value="ECO:0007669"/>
    <property type="project" value="UniProtKB-EC"/>
</dbReference>
<evidence type="ECO:0000256" key="1">
    <source>
        <dbReference type="ARBA" id="ARBA00023002"/>
    </source>
</evidence>
<keyword evidence="1" id="KW-0560">Oxidoreductase</keyword>
<dbReference type="SUPFAM" id="SSF51735">
    <property type="entry name" value="NAD(P)-binding Rossmann-fold domains"/>
    <property type="match status" value="1"/>
</dbReference>
<proteinExistence type="predicted"/>
<gene>
    <name evidence="6" type="ORF">IAB44_03825</name>
</gene>